<dbReference type="EMBL" id="MDJD01000043">
    <property type="protein sequence ID" value="OEK08043.1"/>
    <property type="molecule type" value="Genomic_DNA"/>
</dbReference>
<sequence length="72" mass="7735">MTGKTFRNRTSIGITINNLVYSASGVTSGAIKVGRSAISGNFTVEEAQDLSIILSSQKSILKLKLQQHNILN</sequence>
<dbReference type="OrthoDB" id="1162158at2"/>
<dbReference type="Proteomes" id="UP000095713">
    <property type="component" value="Unassembled WGS sequence"/>
</dbReference>
<accession>A0A1E5T9I5</accession>
<dbReference type="Pfam" id="PF22599">
    <property type="entry name" value="SecDF_P1_head"/>
    <property type="match status" value="1"/>
</dbReference>
<evidence type="ECO:0000259" key="1">
    <source>
        <dbReference type="Pfam" id="PF22599"/>
    </source>
</evidence>
<protein>
    <recommendedName>
        <fullName evidence="1">SecDF P1 head subdomain domain-containing protein</fullName>
    </recommendedName>
</protein>
<dbReference type="InterPro" id="IPR054384">
    <property type="entry name" value="SecDF_P1_head"/>
</dbReference>
<organism evidence="2 3">
    <name type="scientific">Flavivirga aquatica</name>
    <dbReference type="NCBI Taxonomy" id="1849968"/>
    <lineage>
        <taxon>Bacteria</taxon>
        <taxon>Pseudomonadati</taxon>
        <taxon>Bacteroidota</taxon>
        <taxon>Flavobacteriia</taxon>
        <taxon>Flavobacteriales</taxon>
        <taxon>Flavobacteriaceae</taxon>
        <taxon>Flavivirga</taxon>
    </lineage>
</organism>
<dbReference type="RefSeq" id="WP_069830502.1">
    <property type="nucleotide sequence ID" value="NZ_MDJD01000043.1"/>
</dbReference>
<dbReference type="STRING" id="1849968.A8C32_16445"/>
<evidence type="ECO:0000313" key="2">
    <source>
        <dbReference type="EMBL" id="OEK08043.1"/>
    </source>
</evidence>
<reference evidence="2 3" key="1">
    <citation type="submission" date="2016-05" db="EMBL/GenBank/DDBJ databases">
        <title>Draft Genome Sequence of Algibacter sp. Strain SK-16 Isolated from the Surface Water of Aburatsubo Inlet.</title>
        <authorList>
            <person name="Wong S.-K."/>
            <person name="Yoshizawa S."/>
            <person name="Nakajima Y."/>
            <person name="Ogura Y."/>
            <person name="Tetsuya H."/>
            <person name="Hamasaki K."/>
        </authorList>
    </citation>
    <scope>NUCLEOTIDE SEQUENCE [LARGE SCALE GENOMIC DNA]</scope>
    <source>
        <strain evidence="2 3">SK-16</strain>
    </source>
</reference>
<name>A0A1E5T9I5_9FLAO</name>
<evidence type="ECO:0000313" key="3">
    <source>
        <dbReference type="Proteomes" id="UP000095713"/>
    </source>
</evidence>
<proteinExistence type="predicted"/>
<dbReference type="Gene3D" id="3.30.1360.200">
    <property type="match status" value="1"/>
</dbReference>
<feature type="domain" description="SecDF P1 head subdomain" evidence="1">
    <location>
        <begin position="9"/>
        <end position="56"/>
    </location>
</feature>
<comment type="caution">
    <text evidence="2">The sequence shown here is derived from an EMBL/GenBank/DDBJ whole genome shotgun (WGS) entry which is preliminary data.</text>
</comment>
<dbReference type="AlphaFoldDB" id="A0A1E5T9I5"/>
<gene>
    <name evidence="2" type="ORF">A8C32_16445</name>
</gene>
<keyword evidence="3" id="KW-1185">Reference proteome</keyword>